<dbReference type="EMBL" id="ASPP01018307">
    <property type="protein sequence ID" value="ETO16387.1"/>
    <property type="molecule type" value="Genomic_DNA"/>
</dbReference>
<reference evidence="2 3" key="1">
    <citation type="journal article" date="2013" name="Curr. Biol.">
        <title>The Genome of the Foraminiferan Reticulomyxa filosa.</title>
        <authorList>
            <person name="Glockner G."/>
            <person name="Hulsmann N."/>
            <person name="Schleicher M."/>
            <person name="Noegel A.A."/>
            <person name="Eichinger L."/>
            <person name="Gallinger C."/>
            <person name="Pawlowski J."/>
            <person name="Sierra R."/>
            <person name="Euteneuer U."/>
            <person name="Pillet L."/>
            <person name="Moustafa A."/>
            <person name="Platzer M."/>
            <person name="Groth M."/>
            <person name="Szafranski K."/>
            <person name="Schliwa M."/>
        </authorList>
    </citation>
    <scope>NUCLEOTIDE SEQUENCE [LARGE SCALE GENOMIC DNA]</scope>
</reference>
<gene>
    <name evidence="2" type="ORF">RFI_20960</name>
</gene>
<comment type="caution">
    <text evidence="2">The sequence shown here is derived from an EMBL/GenBank/DDBJ whole genome shotgun (WGS) entry which is preliminary data.</text>
</comment>
<organism evidence="2 3">
    <name type="scientific">Reticulomyxa filosa</name>
    <dbReference type="NCBI Taxonomy" id="46433"/>
    <lineage>
        <taxon>Eukaryota</taxon>
        <taxon>Sar</taxon>
        <taxon>Rhizaria</taxon>
        <taxon>Retaria</taxon>
        <taxon>Foraminifera</taxon>
        <taxon>Monothalamids</taxon>
        <taxon>Reticulomyxidae</taxon>
        <taxon>Reticulomyxa</taxon>
    </lineage>
</organism>
<keyword evidence="3" id="KW-1185">Reference proteome</keyword>
<evidence type="ECO:0000313" key="2">
    <source>
        <dbReference type="EMBL" id="ETO16387.1"/>
    </source>
</evidence>
<sequence length="163" mass="19069">MMDKKQPKKNQQQKRGKKKHSSFTCAKGGNGILKRRVYWKLLIPSQYPRSTKQRGRVGGKKTKKTPNATYQRKGGESEIQTNKKVLDIPKKRTIFLDVYNVQFISSVKAGEVDYFQPFQYTKLTLFYCNDTHTWAYIKKITEIFVWGLPPKKNTYKKATQQLL</sequence>
<evidence type="ECO:0000256" key="1">
    <source>
        <dbReference type="SAM" id="MobiDB-lite"/>
    </source>
</evidence>
<accession>X6MSI8</accession>
<proteinExistence type="predicted"/>
<feature type="region of interest" description="Disordered" evidence="1">
    <location>
        <begin position="49"/>
        <end position="76"/>
    </location>
</feature>
<feature type="compositionally biased region" description="Basic residues" evidence="1">
    <location>
        <begin position="51"/>
        <end position="64"/>
    </location>
</feature>
<evidence type="ECO:0000313" key="3">
    <source>
        <dbReference type="Proteomes" id="UP000023152"/>
    </source>
</evidence>
<name>X6MSI8_RETFI</name>
<protein>
    <submittedName>
        <fullName evidence="2">Uncharacterized protein</fullName>
    </submittedName>
</protein>
<feature type="compositionally biased region" description="Basic residues" evidence="1">
    <location>
        <begin position="1"/>
        <end position="21"/>
    </location>
</feature>
<feature type="region of interest" description="Disordered" evidence="1">
    <location>
        <begin position="1"/>
        <end position="28"/>
    </location>
</feature>
<dbReference type="AlphaFoldDB" id="X6MSI8"/>
<dbReference type="Proteomes" id="UP000023152">
    <property type="component" value="Unassembled WGS sequence"/>
</dbReference>